<feature type="region of interest" description="Disordered" evidence="8">
    <location>
        <begin position="45"/>
        <end position="68"/>
    </location>
</feature>
<protein>
    <recommendedName>
        <fullName evidence="7">Nuclear pore complex protein</fullName>
    </recommendedName>
</protein>
<keyword evidence="6 7" id="KW-0539">Nucleus</keyword>
<evidence type="ECO:0000256" key="4">
    <source>
        <dbReference type="ARBA" id="ARBA00023010"/>
    </source>
</evidence>
<keyword evidence="2" id="KW-0509">mRNA transport</keyword>
<keyword evidence="3" id="KW-0653">Protein transport</keyword>
<dbReference type="GO" id="GO:0031965">
    <property type="term" value="C:nuclear membrane"/>
    <property type="evidence" value="ECO:0007669"/>
    <property type="project" value="UniProtKB-SubCell"/>
</dbReference>
<evidence type="ECO:0000256" key="1">
    <source>
        <dbReference type="ARBA" id="ARBA00022448"/>
    </source>
</evidence>
<keyword evidence="1 7" id="KW-0813">Transport</keyword>
<dbReference type="Gene3D" id="1.20.190.50">
    <property type="match status" value="2"/>
</dbReference>
<comment type="function">
    <text evidence="7">Functions as a component of the nuclear pore complex (NPC).</text>
</comment>
<keyword evidence="7" id="KW-0472">Membrane</keyword>
<evidence type="ECO:0000313" key="9">
    <source>
        <dbReference type="EMBL" id="JAT56816.1"/>
    </source>
</evidence>
<sequence length="661" mass="74450">MLTVCTDWESACWAMAKSWLDVQVDLELSRFHQARVEQIKNYGGDVNGISEEGQTSQSSVGSESWPGHVIDQQPRDLPSLLQKLHSSDNVHEAVSRACKEQHRQIEMNLMTGDIANLLDLLWSWICPVEGDQNVLRPQGDPQVIRFSAHIVLVLRYLFPDEMKDTFKKKLMTVGDYILHMYAMLLFSKQHEELVGVYASQLASHLCIDLFVHMMEQKLNDSLRVKYKIFHSAILYLPFSLGEDSKACFEDIIKRVLSRSREAKVNKYDGKLSDIAEQHRLQSLQKANAVQWLCFTPPSTIGDFAIVNAKLLMRALMHSNILFREFALISLWRVPKMPIGAHKLLSFLVELLKQPMDTLLSLDELIVSENLHEFEDWRAYYSCDATYRNWLKIEQENADIPPSELSREENERAIAAAKETLASSHSLLQREGNPWLSLTQSGVCEPSDHVFIELHATAMLCLPSGECLQPDATVCTTLTSALYTCIGEEDALKRQVMINVAISSKDEYCIEVALRCIAVDGDGLGLHDGSDGGILAAIMAAGFKGELSRFQSGVKLEISRLDACYSHDDGSLQCPATYIVRGLCRRCCLPELILRCMQVSLSLTDSGDSSDHHNDLVELVASSQSGMLNLFSQHQLQEFLLFERECALYKMELLEEYSTGDS</sequence>
<dbReference type="GO" id="GO:0006606">
    <property type="term" value="P:protein import into nucleus"/>
    <property type="evidence" value="ECO:0007669"/>
    <property type="project" value="TreeGrafter"/>
</dbReference>
<organism evidence="9">
    <name type="scientific">Anthurium amnicola</name>
    <dbReference type="NCBI Taxonomy" id="1678845"/>
    <lineage>
        <taxon>Eukaryota</taxon>
        <taxon>Viridiplantae</taxon>
        <taxon>Streptophyta</taxon>
        <taxon>Embryophyta</taxon>
        <taxon>Tracheophyta</taxon>
        <taxon>Spermatophyta</taxon>
        <taxon>Magnoliopsida</taxon>
        <taxon>Liliopsida</taxon>
        <taxon>Araceae</taxon>
        <taxon>Pothoideae</taxon>
        <taxon>Potheae</taxon>
        <taxon>Anthurium</taxon>
    </lineage>
</organism>
<comment type="similarity">
    <text evidence="7">Belongs to the nucleoporin Nup84/Nup107 family.</text>
</comment>
<feature type="compositionally biased region" description="Polar residues" evidence="8">
    <location>
        <begin position="52"/>
        <end position="62"/>
    </location>
</feature>
<dbReference type="GO" id="GO:0031080">
    <property type="term" value="C:nuclear pore outer ring"/>
    <property type="evidence" value="ECO:0007669"/>
    <property type="project" value="TreeGrafter"/>
</dbReference>
<reference evidence="9" key="1">
    <citation type="submission" date="2015-07" db="EMBL/GenBank/DDBJ databases">
        <title>Transcriptome Assembly of Anthurium amnicola.</title>
        <authorList>
            <person name="Suzuki J."/>
        </authorList>
    </citation>
    <scope>NUCLEOTIDE SEQUENCE</scope>
</reference>
<dbReference type="GO" id="GO:0006406">
    <property type="term" value="P:mRNA export from nucleus"/>
    <property type="evidence" value="ECO:0007669"/>
    <property type="project" value="TreeGrafter"/>
</dbReference>
<name>A0A1D1YQA4_9ARAE</name>
<evidence type="ECO:0000256" key="5">
    <source>
        <dbReference type="ARBA" id="ARBA00023132"/>
    </source>
</evidence>
<evidence type="ECO:0000256" key="3">
    <source>
        <dbReference type="ARBA" id="ARBA00022927"/>
    </source>
</evidence>
<dbReference type="PANTHER" id="PTHR13003">
    <property type="entry name" value="NUP107-RELATED"/>
    <property type="match status" value="1"/>
</dbReference>
<comment type="subcellular location">
    <subcellularLocation>
        <location evidence="7">Nucleus</location>
        <location evidence="7">Nuclear pore complex</location>
    </subcellularLocation>
    <subcellularLocation>
        <location evidence="7">Nucleus membrane</location>
    </subcellularLocation>
</comment>
<accession>A0A1D1YQA4</accession>
<dbReference type="AlphaFoldDB" id="A0A1D1YQA4"/>
<dbReference type="GO" id="GO:0017056">
    <property type="term" value="F:structural constituent of nuclear pore"/>
    <property type="evidence" value="ECO:0007669"/>
    <property type="project" value="UniProtKB-UniRule"/>
</dbReference>
<evidence type="ECO:0000256" key="6">
    <source>
        <dbReference type="ARBA" id="ARBA00023242"/>
    </source>
</evidence>
<evidence type="ECO:0000256" key="8">
    <source>
        <dbReference type="SAM" id="MobiDB-lite"/>
    </source>
</evidence>
<dbReference type="GO" id="GO:0000973">
    <property type="term" value="P:post-transcriptional tethering of RNA polymerase II gene DNA at nuclear periphery"/>
    <property type="evidence" value="ECO:0007669"/>
    <property type="project" value="TreeGrafter"/>
</dbReference>
<dbReference type="PANTHER" id="PTHR13003:SF2">
    <property type="entry name" value="NUCLEAR PORE COMPLEX PROTEIN NUP107"/>
    <property type="match status" value="1"/>
</dbReference>
<dbReference type="EMBL" id="GDJX01011120">
    <property type="protein sequence ID" value="JAT56816.1"/>
    <property type="molecule type" value="Transcribed_RNA"/>
</dbReference>
<gene>
    <name evidence="9" type="primary">NUP107_6</name>
    <name evidence="9" type="ORF">g.111689</name>
</gene>
<dbReference type="Pfam" id="PF04121">
    <property type="entry name" value="Nup84_Nup100"/>
    <property type="match status" value="1"/>
</dbReference>
<comment type="subunit">
    <text evidence="7">Part of the nuclear pore complex (NPC).</text>
</comment>
<keyword evidence="5 7" id="KW-0906">Nuclear pore complex</keyword>
<evidence type="ECO:0000256" key="2">
    <source>
        <dbReference type="ARBA" id="ARBA00022816"/>
    </source>
</evidence>
<dbReference type="InterPro" id="IPR007252">
    <property type="entry name" value="Nup84/Nup107"/>
</dbReference>
<dbReference type="FunFam" id="1.20.190.50:FF:000006">
    <property type="entry name" value="Nuclear pore complex protein"/>
    <property type="match status" value="1"/>
</dbReference>
<keyword evidence="4 7" id="KW-0811">Translocation</keyword>
<proteinExistence type="inferred from homology"/>
<evidence type="ECO:0000256" key="7">
    <source>
        <dbReference type="RuleBase" id="RU365072"/>
    </source>
</evidence>